<reference evidence="4 5" key="1">
    <citation type="submission" date="2020-08" db="EMBL/GenBank/DDBJ databases">
        <title>Genomic Encyclopedia of Type Strains, Phase IV (KMG-IV): sequencing the most valuable type-strain genomes for metagenomic binning, comparative biology and taxonomic classification.</title>
        <authorList>
            <person name="Goeker M."/>
        </authorList>
    </citation>
    <scope>NUCLEOTIDE SEQUENCE [LARGE SCALE GENOMIC DNA]</scope>
    <source>
        <strain evidence="4 5">DSM 23562</strain>
    </source>
</reference>
<accession>A0A7W9SMY2</accession>
<name>A0A7W9SMY2_ARMRO</name>
<proteinExistence type="predicted"/>
<keyword evidence="5" id="KW-1185">Reference proteome</keyword>
<comment type="caution">
    <text evidence="4">The sequence shown here is derived from an EMBL/GenBank/DDBJ whole genome shotgun (WGS) entry which is preliminary data.</text>
</comment>
<dbReference type="GO" id="GO:0006797">
    <property type="term" value="P:polyphosphate metabolic process"/>
    <property type="evidence" value="ECO:0007669"/>
    <property type="project" value="InterPro"/>
</dbReference>
<dbReference type="EMBL" id="JACHGW010000001">
    <property type="protein sequence ID" value="MBB6049134.1"/>
    <property type="molecule type" value="Genomic_DNA"/>
</dbReference>
<keyword evidence="1 4" id="KW-0808">Transferase</keyword>
<dbReference type="Gene3D" id="3.40.50.300">
    <property type="entry name" value="P-loop containing nucleotide triphosphate hydrolases"/>
    <property type="match status" value="1"/>
</dbReference>
<organism evidence="4 5">
    <name type="scientific">Armatimonas rosea</name>
    <dbReference type="NCBI Taxonomy" id="685828"/>
    <lineage>
        <taxon>Bacteria</taxon>
        <taxon>Bacillati</taxon>
        <taxon>Armatimonadota</taxon>
        <taxon>Armatimonadia</taxon>
        <taxon>Armatimonadales</taxon>
        <taxon>Armatimonadaceae</taxon>
        <taxon>Armatimonas</taxon>
    </lineage>
</organism>
<dbReference type="InterPro" id="IPR016898">
    <property type="entry name" value="Polyphosphate_phosphotransfera"/>
</dbReference>
<dbReference type="InterPro" id="IPR022300">
    <property type="entry name" value="PPK2-rel_1"/>
</dbReference>
<evidence type="ECO:0000256" key="2">
    <source>
        <dbReference type="ARBA" id="ARBA00022777"/>
    </source>
</evidence>
<evidence type="ECO:0000259" key="3">
    <source>
        <dbReference type="Pfam" id="PF03976"/>
    </source>
</evidence>
<evidence type="ECO:0000313" key="5">
    <source>
        <dbReference type="Proteomes" id="UP000520814"/>
    </source>
</evidence>
<protein>
    <submittedName>
        <fullName evidence="4">PPK2 family polyphosphate:nucleotide phosphotransferase</fullName>
    </submittedName>
</protein>
<dbReference type="PIRSF" id="PIRSF028756">
    <property type="entry name" value="PPK2_prd"/>
    <property type="match status" value="1"/>
</dbReference>
<evidence type="ECO:0000256" key="1">
    <source>
        <dbReference type="ARBA" id="ARBA00022679"/>
    </source>
</evidence>
<dbReference type="SUPFAM" id="SSF52540">
    <property type="entry name" value="P-loop containing nucleoside triphosphate hydrolases"/>
    <property type="match status" value="1"/>
</dbReference>
<dbReference type="AlphaFoldDB" id="A0A7W9SMY2"/>
<dbReference type="PANTHER" id="PTHR34383">
    <property type="entry name" value="POLYPHOSPHATE:AMP PHOSPHOTRANSFERASE-RELATED"/>
    <property type="match status" value="1"/>
</dbReference>
<dbReference type="GO" id="GO:0008976">
    <property type="term" value="F:polyphosphate kinase activity"/>
    <property type="evidence" value="ECO:0007669"/>
    <property type="project" value="InterPro"/>
</dbReference>
<dbReference type="InterPro" id="IPR027417">
    <property type="entry name" value="P-loop_NTPase"/>
</dbReference>
<keyword evidence="2" id="KW-0418">Kinase</keyword>
<dbReference type="Proteomes" id="UP000520814">
    <property type="component" value="Unassembled WGS sequence"/>
</dbReference>
<dbReference type="PANTHER" id="PTHR34383:SF3">
    <property type="entry name" value="POLYPHOSPHATE:AMP PHOSPHOTRANSFERASE"/>
    <property type="match status" value="1"/>
</dbReference>
<dbReference type="RefSeq" id="WP_184192752.1">
    <property type="nucleotide sequence ID" value="NZ_JACHGW010000001.1"/>
</dbReference>
<evidence type="ECO:0000313" key="4">
    <source>
        <dbReference type="EMBL" id="MBB6049134.1"/>
    </source>
</evidence>
<dbReference type="NCBIfam" id="TIGR03709">
    <property type="entry name" value="PPK2_rel_1"/>
    <property type="match status" value="1"/>
</dbReference>
<dbReference type="Pfam" id="PF03976">
    <property type="entry name" value="PPK2"/>
    <property type="match status" value="1"/>
</dbReference>
<feature type="domain" description="Polyphosphate kinase-2-related" evidence="3">
    <location>
        <begin position="31"/>
        <end position="248"/>
    </location>
</feature>
<sequence>MLCEKFDNPGKVSFTTIPTKSDGGMTEAQALERFAKQAVELGKLQELLSAAGTHALLVVLQGRDASGKDGAIKSVAGAMNPGGTRVASFKVPTPEERAHDFLWRIHKQTPGKGEVVFFNRSHYEDILVVRVHELAPKAVWEKRYDDINSFENLLVDNNVIVVKFFLHVSKDEQERRLLEREANPDKAWKLNPSDWTERNFWDNYSAAYDDVLERCSTKDAPWYVIPADNKWFRNVAMAEVLIETLKPYKAEWKAALAKLGAEQKVALDKARATAG</sequence>
<dbReference type="InterPro" id="IPR022488">
    <property type="entry name" value="PPK2-related"/>
</dbReference>
<gene>
    <name evidence="4" type="ORF">HNQ39_000896</name>
</gene>